<organism evidence="1 2">
    <name type="scientific">Larinioides sclopetarius</name>
    <dbReference type="NCBI Taxonomy" id="280406"/>
    <lineage>
        <taxon>Eukaryota</taxon>
        <taxon>Metazoa</taxon>
        <taxon>Ecdysozoa</taxon>
        <taxon>Arthropoda</taxon>
        <taxon>Chelicerata</taxon>
        <taxon>Arachnida</taxon>
        <taxon>Araneae</taxon>
        <taxon>Araneomorphae</taxon>
        <taxon>Entelegynae</taxon>
        <taxon>Araneoidea</taxon>
        <taxon>Araneidae</taxon>
        <taxon>Larinioides</taxon>
    </lineage>
</organism>
<protein>
    <submittedName>
        <fullName evidence="1">Uncharacterized protein</fullName>
    </submittedName>
</protein>
<reference evidence="1 2" key="1">
    <citation type="submission" date="2024-04" db="EMBL/GenBank/DDBJ databases">
        <authorList>
            <person name="Rising A."/>
            <person name="Reimegard J."/>
            <person name="Sonavane S."/>
            <person name="Akerstrom W."/>
            <person name="Nylinder S."/>
            <person name="Hedman E."/>
            <person name="Kallberg Y."/>
        </authorList>
    </citation>
    <scope>NUCLEOTIDE SEQUENCE [LARGE SCALE GENOMIC DNA]</scope>
</reference>
<keyword evidence="2" id="KW-1185">Reference proteome</keyword>
<evidence type="ECO:0000313" key="1">
    <source>
        <dbReference type="EMBL" id="CAL1301059.1"/>
    </source>
</evidence>
<name>A0AAV2BYX3_9ARAC</name>
<sequence>LFRFTTVYYTHHRETTHYKRFHGSRRLFSSLHLSYRLSFLLLPLSDPIPSFTLTTPF</sequence>
<dbReference type="Proteomes" id="UP001497382">
    <property type="component" value="Unassembled WGS sequence"/>
</dbReference>
<proteinExistence type="predicted"/>
<dbReference type="EMBL" id="CAXIEN010000618">
    <property type="protein sequence ID" value="CAL1301059.1"/>
    <property type="molecule type" value="Genomic_DNA"/>
</dbReference>
<feature type="non-terminal residue" evidence="1">
    <location>
        <position position="1"/>
    </location>
</feature>
<accession>A0AAV2BYX3</accession>
<evidence type="ECO:0000313" key="2">
    <source>
        <dbReference type="Proteomes" id="UP001497382"/>
    </source>
</evidence>
<comment type="caution">
    <text evidence="1">The sequence shown here is derived from an EMBL/GenBank/DDBJ whole genome shotgun (WGS) entry which is preliminary data.</text>
</comment>
<gene>
    <name evidence="1" type="ORF">LARSCL_LOCUS22298</name>
</gene>
<dbReference type="AlphaFoldDB" id="A0AAV2BYX3"/>